<dbReference type="GO" id="GO:0030313">
    <property type="term" value="C:cell envelope"/>
    <property type="evidence" value="ECO:0007669"/>
    <property type="project" value="UniProtKB-SubCell"/>
</dbReference>
<dbReference type="SUPFAM" id="SSF158911">
    <property type="entry name" value="NEAT domain-like"/>
    <property type="match status" value="1"/>
</dbReference>
<feature type="transmembrane region" description="Helical" evidence="4">
    <location>
        <begin position="7"/>
        <end position="28"/>
    </location>
</feature>
<evidence type="ECO:0000256" key="3">
    <source>
        <dbReference type="SAM" id="MobiDB-lite"/>
    </source>
</evidence>
<dbReference type="Proteomes" id="UP000461768">
    <property type="component" value="Unassembled WGS sequence"/>
</dbReference>
<feature type="transmembrane region" description="Helical" evidence="4">
    <location>
        <begin position="98"/>
        <end position="117"/>
    </location>
</feature>
<keyword evidence="4" id="KW-0472">Membrane</keyword>
<keyword evidence="2" id="KW-0732">Signal</keyword>
<protein>
    <submittedName>
        <fullName evidence="6">DUF454 family protein</fullName>
    </submittedName>
</protein>
<dbReference type="OrthoDB" id="5690292at2"/>
<dbReference type="EMBL" id="WAGX01000007">
    <property type="protein sequence ID" value="KAB1435798.1"/>
    <property type="molecule type" value="Genomic_DNA"/>
</dbReference>
<evidence type="ECO:0000256" key="2">
    <source>
        <dbReference type="ARBA" id="ARBA00022729"/>
    </source>
</evidence>
<reference evidence="6 7" key="2">
    <citation type="submission" date="2020-02" db="EMBL/GenBank/DDBJ databases">
        <title>Candidatus Galacturonibacter soehngenii shows hetero-acetogenic catabolism of galacturonic acid but lacks a canonical carbon monoxide dehydrogenase/acetyl-CoA synthase complex.</title>
        <authorList>
            <person name="Diender M."/>
            <person name="Stouten G.R."/>
            <person name="Petersen J.F."/>
            <person name="Nielsen P.H."/>
            <person name="Dueholm M.S."/>
            <person name="Pronk J.T."/>
            <person name="Van Loosdrecht M.C.M."/>
        </authorList>
    </citation>
    <scope>NUCLEOTIDE SEQUENCE [LARGE SCALE GENOMIC DNA]</scope>
    <source>
        <strain evidence="6">GalUA</strain>
    </source>
</reference>
<feature type="transmembrane region" description="Helical" evidence="4">
    <location>
        <begin position="138"/>
        <end position="156"/>
    </location>
</feature>
<keyword evidence="7" id="KW-1185">Reference proteome</keyword>
<dbReference type="PROSITE" id="PS50978">
    <property type="entry name" value="NEAT"/>
    <property type="match status" value="1"/>
</dbReference>
<reference evidence="6 7" key="1">
    <citation type="submission" date="2019-09" db="EMBL/GenBank/DDBJ databases">
        <authorList>
            <person name="Valk L.C."/>
        </authorList>
    </citation>
    <scope>NUCLEOTIDE SEQUENCE [LARGE SCALE GENOMIC DNA]</scope>
    <source>
        <strain evidence="6">GalUA</strain>
    </source>
</reference>
<dbReference type="InterPro" id="IPR037250">
    <property type="entry name" value="NEAT_dom_sf"/>
</dbReference>
<sequence length="818" mass="90216">MKKIINSIYVVLAFVFMVIGVIGIVLPILPTTPFLLLSLILFAKGSNRFHKWFMGTWLYKRYVETYTSKKVLPMRIRIKALATVSIFFAIGFVFSPIIYAKVIIVIGWLAHVYFFLLRKPAGSKMTVRAKKKDVVTKSFLFFLSVCLATFILEGGWSDNDQTSHSKVKASAILEDGNYSIPISLWHATNDVASAGNEALYQTGKLIVKEGQATLNVHLKEMSIYGMSGYLMQLNLLQDITFNEKSYPIRYELLNSTLISTYSLIDEYNGPNSTDNVSAGKPYPKVVSVPVTLGTEYIWAQVYVPVMGSLGFGEQICRIKLDFLRAKPMTSEQLQEWETFETSDKSKDDDDDDNTTTLDTTVLKAKIDEANALLIQTDVYTQASLFTLQAAITTAQSAYDNALATQLIIDAQVTALQGAMDALIKKSTEVLDKNNLPDGKYNVNINLWHFTNDTKSMGNAAMNPLALLTVKNNVYTMEFSTKPMNLGTITACLQTFEVEQTDGTYAYATIKAKNNSLDGVAMPSVFSFILPSKEEYVNVRIDPKVEIVGRVLDARLKISWDTLVKVNDDSTVIEDTEPVVVTEGTPAVDLTDKKTKVRVTAQANVLPEGVSVKVLKITSGTNYQTVQTHLESVATLFTAYDITLYNSSSKVIEPSGMVTVYIPIPDDYNTSTTAVYRINDSSKTKLTSTIENGYAVFETNSFSTFTLADTSTVKKTTLPTIKKSAILPTKKKSTTPTLGSKKTALAGASSGVAKVIDNLGTTKDQSQQPIVVQIVQNDNPIQMNHLITIIMLGASIFGSILITLIVVGFILVHSLLRRK</sequence>
<gene>
    <name evidence="6" type="ORF">F7O84_15585</name>
</gene>
<dbReference type="PANTHER" id="PTHR35813">
    <property type="entry name" value="INNER MEMBRANE PROTEIN YBAN"/>
    <property type="match status" value="1"/>
</dbReference>
<organism evidence="6 7">
    <name type="scientific">Candidatus Galacturonatibacter soehngenii</name>
    <dbReference type="NCBI Taxonomy" id="2307010"/>
    <lineage>
        <taxon>Bacteria</taxon>
        <taxon>Bacillati</taxon>
        <taxon>Bacillota</taxon>
        <taxon>Clostridia</taxon>
        <taxon>Lachnospirales</taxon>
        <taxon>Lachnospiraceae</taxon>
        <taxon>Candidatus Galacturonatibacter</taxon>
    </lineage>
</organism>
<feature type="transmembrane region" description="Helical" evidence="4">
    <location>
        <begin position="785"/>
        <end position="811"/>
    </location>
</feature>
<accession>A0A7V7UAU1</accession>
<evidence type="ECO:0000256" key="1">
    <source>
        <dbReference type="ARBA" id="ARBA00004196"/>
    </source>
</evidence>
<evidence type="ECO:0000256" key="4">
    <source>
        <dbReference type="SAM" id="Phobius"/>
    </source>
</evidence>
<dbReference type="Pfam" id="PF04304">
    <property type="entry name" value="DUF454"/>
    <property type="match status" value="1"/>
</dbReference>
<proteinExistence type="predicted"/>
<evidence type="ECO:0000313" key="6">
    <source>
        <dbReference type="EMBL" id="KAB1435798.1"/>
    </source>
</evidence>
<comment type="subcellular location">
    <subcellularLocation>
        <location evidence="1">Cell envelope</location>
    </subcellularLocation>
</comment>
<feature type="domain" description="NEAT" evidence="5">
    <location>
        <begin position="435"/>
        <end position="575"/>
    </location>
</feature>
<evidence type="ECO:0000313" key="7">
    <source>
        <dbReference type="Proteomes" id="UP000461768"/>
    </source>
</evidence>
<dbReference type="RefSeq" id="WP_151147348.1">
    <property type="nucleotide sequence ID" value="NZ_WAGX01000007.1"/>
</dbReference>
<dbReference type="InterPro" id="IPR007401">
    <property type="entry name" value="DUF454"/>
</dbReference>
<keyword evidence="4" id="KW-1133">Transmembrane helix</keyword>
<dbReference type="GO" id="GO:0005886">
    <property type="term" value="C:plasma membrane"/>
    <property type="evidence" value="ECO:0007669"/>
    <property type="project" value="TreeGrafter"/>
</dbReference>
<dbReference type="InterPro" id="IPR006635">
    <property type="entry name" value="NEAT_dom"/>
</dbReference>
<evidence type="ECO:0000259" key="5">
    <source>
        <dbReference type="PROSITE" id="PS50978"/>
    </source>
</evidence>
<dbReference type="AlphaFoldDB" id="A0A7V7UAU1"/>
<name>A0A7V7UAU1_9FIRM</name>
<dbReference type="PANTHER" id="PTHR35813:SF1">
    <property type="entry name" value="INNER MEMBRANE PROTEIN YBAN"/>
    <property type="match status" value="1"/>
</dbReference>
<comment type="caution">
    <text evidence="6">The sequence shown here is derived from an EMBL/GenBank/DDBJ whole genome shotgun (WGS) entry which is preliminary data.</text>
</comment>
<dbReference type="Gene3D" id="1.20.1270.90">
    <property type="entry name" value="AF1782-like"/>
    <property type="match status" value="1"/>
</dbReference>
<feature type="region of interest" description="Disordered" evidence="3">
    <location>
        <begin position="334"/>
        <end position="354"/>
    </location>
</feature>
<keyword evidence="4" id="KW-0812">Transmembrane</keyword>
<dbReference type="Gene3D" id="2.60.40.1850">
    <property type="match status" value="2"/>
</dbReference>